<evidence type="ECO:0000256" key="2">
    <source>
        <dbReference type="ARBA" id="ARBA00022630"/>
    </source>
</evidence>
<organism evidence="8 9">
    <name type="scientific">Acrasis kona</name>
    <dbReference type="NCBI Taxonomy" id="1008807"/>
    <lineage>
        <taxon>Eukaryota</taxon>
        <taxon>Discoba</taxon>
        <taxon>Heterolobosea</taxon>
        <taxon>Tetramitia</taxon>
        <taxon>Eutetramitia</taxon>
        <taxon>Acrasidae</taxon>
        <taxon>Acrasis</taxon>
    </lineage>
</organism>
<feature type="transmembrane region" description="Helical" evidence="6">
    <location>
        <begin position="12"/>
        <end position="29"/>
    </location>
</feature>
<dbReference type="GO" id="GO:0005739">
    <property type="term" value="C:mitochondrion"/>
    <property type="evidence" value="ECO:0007669"/>
    <property type="project" value="TreeGrafter"/>
</dbReference>
<protein>
    <recommendedName>
        <fullName evidence="6">Sulfhydryl oxidase</fullName>
        <ecNumber evidence="6">1.8.3.2</ecNumber>
    </recommendedName>
</protein>
<dbReference type="Gene3D" id="1.20.120.310">
    <property type="entry name" value="ERV/ALR sulfhydryl oxidase domain"/>
    <property type="match status" value="1"/>
</dbReference>
<dbReference type="InterPro" id="IPR017905">
    <property type="entry name" value="ERV/ALR_sulphydryl_oxidase"/>
</dbReference>
<dbReference type="InterPro" id="IPR036774">
    <property type="entry name" value="ERV/ALR_sulphydryl_oxid_sf"/>
</dbReference>
<evidence type="ECO:0000256" key="6">
    <source>
        <dbReference type="RuleBase" id="RU371123"/>
    </source>
</evidence>
<feature type="domain" description="ERV/ALR sulfhydryl oxidase" evidence="7">
    <location>
        <begin position="70"/>
        <end position="185"/>
    </location>
</feature>
<keyword evidence="5" id="KW-1015">Disulfide bond</keyword>
<dbReference type="GO" id="GO:0016971">
    <property type="term" value="F:flavin-dependent sulfhydryl oxidase activity"/>
    <property type="evidence" value="ECO:0007669"/>
    <property type="project" value="InterPro"/>
</dbReference>
<dbReference type="PANTHER" id="PTHR12645:SF0">
    <property type="entry name" value="FAD-LINKED SULFHYDRYL OXIDASE ALR"/>
    <property type="match status" value="1"/>
</dbReference>
<keyword evidence="6" id="KW-1133">Transmembrane helix</keyword>
<keyword evidence="6" id="KW-0812">Transmembrane</keyword>
<gene>
    <name evidence="8" type="ORF">AKO1_006049</name>
</gene>
<comment type="caution">
    <text evidence="8">The sequence shown here is derived from an EMBL/GenBank/DDBJ whole genome shotgun (WGS) entry which is preliminary data.</text>
</comment>
<evidence type="ECO:0000313" key="9">
    <source>
        <dbReference type="Proteomes" id="UP001431209"/>
    </source>
</evidence>
<dbReference type="Proteomes" id="UP001431209">
    <property type="component" value="Unassembled WGS sequence"/>
</dbReference>
<dbReference type="AlphaFoldDB" id="A0AAW2YGW3"/>
<evidence type="ECO:0000259" key="7">
    <source>
        <dbReference type="PROSITE" id="PS51324"/>
    </source>
</evidence>
<dbReference type="InterPro" id="IPR039799">
    <property type="entry name" value="ALR/ERV"/>
</dbReference>
<name>A0AAW2YGW3_9EUKA</name>
<evidence type="ECO:0000256" key="4">
    <source>
        <dbReference type="ARBA" id="ARBA00023002"/>
    </source>
</evidence>
<evidence type="ECO:0000256" key="1">
    <source>
        <dbReference type="ARBA" id="ARBA00001974"/>
    </source>
</evidence>
<dbReference type="GO" id="GO:0050660">
    <property type="term" value="F:flavin adenine dinucleotide binding"/>
    <property type="evidence" value="ECO:0007669"/>
    <property type="project" value="TreeGrafter"/>
</dbReference>
<proteinExistence type="predicted"/>
<reference evidence="8 9" key="1">
    <citation type="submission" date="2024-03" db="EMBL/GenBank/DDBJ databases">
        <title>The Acrasis kona genome and developmental transcriptomes reveal deep origins of eukaryotic multicellular pathways.</title>
        <authorList>
            <person name="Sheikh S."/>
            <person name="Fu C.-J."/>
            <person name="Brown M.W."/>
            <person name="Baldauf S.L."/>
        </authorList>
    </citation>
    <scope>NUCLEOTIDE SEQUENCE [LARGE SCALE GENOMIC DNA]</scope>
    <source>
        <strain evidence="8 9">ATCC MYA-3509</strain>
    </source>
</reference>
<dbReference type="EC" id="1.8.3.2" evidence="6"/>
<evidence type="ECO:0000256" key="3">
    <source>
        <dbReference type="ARBA" id="ARBA00022827"/>
    </source>
</evidence>
<comment type="cofactor">
    <cofactor evidence="1 6">
        <name>FAD</name>
        <dbReference type="ChEBI" id="CHEBI:57692"/>
    </cofactor>
</comment>
<dbReference type="SUPFAM" id="SSF69000">
    <property type="entry name" value="FAD-dependent thiol oxidase"/>
    <property type="match status" value="1"/>
</dbReference>
<sequence length="192" mass="21678">MQDVFRSSRVRVTIGLSVIVLLLFIFVLYTQKLSEGNKTYITEYKNADALLEQPKSKSNSKCGLEPPGLGTLTKEEVGRMTWSFMHTMLANLRSTNSSSSKVSEAIQIVKSTTNLFPCVVCSEDFSNILTELPYEKFVLSEVGSNYKKNPSNVLSRWLCVLHNKVNTKLGKTLFSCEDDDLEKRWKMGSKKC</sequence>
<keyword evidence="2 6" id="KW-0285">Flavoprotein</keyword>
<keyword evidence="4 6" id="KW-0560">Oxidoreductase</keyword>
<dbReference type="PANTHER" id="PTHR12645">
    <property type="entry name" value="ALR/ERV"/>
    <property type="match status" value="1"/>
</dbReference>
<evidence type="ECO:0000313" key="8">
    <source>
        <dbReference type="EMBL" id="KAL0476576.1"/>
    </source>
</evidence>
<accession>A0AAW2YGW3</accession>
<keyword evidence="9" id="KW-1185">Reference proteome</keyword>
<dbReference type="PROSITE" id="PS51324">
    <property type="entry name" value="ERV_ALR"/>
    <property type="match status" value="1"/>
</dbReference>
<comment type="catalytic activity">
    <reaction evidence="6">
        <text>2 R'C(R)SH + O2 = R'C(R)S-S(R)CR' + H2O2</text>
        <dbReference type="Rhea" id="RHEA:17357"/>
        <dbReference type="ChEBI" id="CHEBI:15379"/>
        <dbReference type="ChEBI" id="CHEBI:16240"/>
        <dbReference type="ChEBI" id="CHEBI:16520"/>
        <dbReference type="ChEBI" id="CHEBI:17412"/>
        <dbReference type="EC" id="1.8.3.2"/>
    </reaction>
</comment>
<keyword evidence="6" id="KW-0472">Membrane</keyword>
<keyword evidence="3 6" id="KW-0274">FAD</keyword>
<evidence type="ECO:0000256" key="5">
    <source>
        <dbReference type="ARBA" id="ARBA00023157"/>
    </source>
</evidence>
<dbReference type="Pfam" id="PF04777">
    <property type="entry name" value="Evr1_Alr"/>
    <property type="match status" value="1"/>
</dbReference>
<dbReference type="EMBL" id="JAOPGA020000059">
    <property type="protein sequence ID" value="KAL0476576.1"/>
    <property type="molecule type" value="Genomic_DNA"/>
</dbReference>